<evidence type="ECO:0000313" key="2">
    <source>
        <dbReference type="EMBL" id="CAD1835776.1"/>
    </source>
</evidence>
<sequence length="263" mass="29636">MRPKKKNDQGKRTTTTATTSAGSTSDAPTLIERIDQADTSLSLIAMPKETSLCPSNPTDKREELFIFRVQVKNEMIDAIINPGSQKNLISENLVQRLGLSTTPHPHPYLLGWINNNIEMKIDHQYKVKFAVTGVYIDEMLCEVVSLNICNLIFGSPTYRTVTLPSSIAKRMTNACQNFALLVIRPVISEEANSKILSLECKKHTDDVAKLIGEHQNMFQEVRGLPLKRAMEHEIQLISDAPLPNLNMYRNPVLENEEIKRHVT</sequence>
<dbReference type="PANTHER" id="PTHR35046">
    <property type="entry name" value="ZINC KNUCKLE (CCHC-TYPE) FAMILY PROTEIN"/>
    <property type="match status" value="1"/>
</dbReference>
<name>A0A6V7PYQ2_ANACO</name>
<dbReference type="EMBL" id="LR862153">
    <property type="protein sequence ID" value="CAD1835776.1"/>
    <property type="molecule type" value="Genomic_DNA"/>
</dbReference>
<dbReference type="CDD" id="cd00303">
    <property type="entry name" value="retropepsin_like"/>
    <property type="match status" value="1"/>
</dbReference>
<dbReference type="Gene3D" id="2.40.70.10">
    <property type="entry name" value="Acid Proteases"/>
    <property type="match status" value="1"/>
</dbReference>
<organism evidence="2">
    <name type="scientific">Ananas comosus var. bracteatus</name>
    <name type="common">red pineapple</name>
    <dbReference type="NCBI Taxonomy" id="296719"/>
    <lineage>
        <taxon>Eukaryota</taxon>
        <taxon>Viridiplantae</taxon>
        <taxon>Streptophyta</taxon>
        <taxon>Embryophyta</taxon>
        <taxon>Tracheophyta</taxon>
        <taxon>Spermatophyta</taxon>
        <taxon>Magnoliopsida</taxon>
        <taxon>Liliopsida</taxon>
        <taxon>Poales</taxon>
        <taxon>Bromeliaceae</taxon>
        <taxon>Bromelioideae</taxon>
        <taxon>Ananas</taxon>
    </lineage>
</organism>
<dbReference type="InterPro" id="IPR021109">
    <property type="entry name" value="Peptidase_aspartic_dom_sf"/>
</dbReference>
<accession>A0A6V7PYQ2</accession>
<dbReference type="AlphaFoldDB" id="A0A6V7PYQ2"/>
<dbReference type="PANTHER" id="PTHR35046:SF26">
    <property type="entry name" value="RNA-DIRECTED DNA POLYMERASE"/>
    <property type="match status" value="1"/>
</dbReference>
<reference evidence="2" key="1">
    <citation type="submission" date="2020-07" db="EMBL/GenBank/DDBJ databases">
        <authorList>
            <person name="Lin J."/>
        </authorList>
    </citation>
    <scope>NUCLEOTIDE SEQUENCE</scope>
</reference>
<feature type="compositionally biased region" description="Low complexity" evidence="1">
    <location>
        <begin position="13"/>
        <end position="28"/>
    </location>
</feature>
<feature type="region of interest" description="Disordered" evidence="1">
    <location>
        <begin position="1"/>
        <end position="28"/>
    </location>
</feature>
<proteinExistence type="predicted"/>
<feature type="compositionally biased region" description="Basic and acidic residues" evidence="1">
    <location>
        <begin position="1"/>
        <end position="11"/>
    </location>
</feature>
<evidence type="ECO:0000256" key="1">
    <source>
        <dbReference type="SAM" id="MobiDB-lite"/>
    </source>
</evidence>
<protein>
    <submittedName>
        <fullName evidence="2">Uncharacterized protein</fullName>
    </submittedName>
</protein>
<gene>
    <name evidence="2" type="ORF">CB5_LOCUS18987</name>
</gene>